<keyword evidence="1 4" id="KW-0378">Hydrolase</keyword>
<comment type="caution">
    <text evidence="6">The sequence shown here is derived from an EMBL/GenBank/DDBJ whole genome shotgun (WGS) entry which is preliminary data.</text>
</comment>
<dbReference type="InterPro" id="IPR002641">
    <property type="entry name" value="PNPLA_dom"/>
</dbReference>
<evidence type="ECO:0000256" key="2">
    <source>
        <dbReference type="ARBA" id="ARBA00022963"/>
    </source>
</evidence>
<proteinExistence type="predicted"/>
<organism evidence="6">
    <name type="scientific">OCS116 cluster bacterium</name>
    <dbReference type="NCBI Taxonomy" id="2030921"/>
    <lineage>
        <taxon>Bacteria</taxon>
        <taxon>Pseudomonadati</taxon>
        <taxon>Pseudomonadota</taxon>
        <taxon>Alphaproteobacteria</taxon>
        <taxon>OCS116 cluster</taxon>
    </lineage>
</organism>
<dbReference type="GO" id="GO:0016787">
    <property type="term" value="F:hydrolase activity"/>
    <property type="evidence" value="ECO:0007669"/>
    <property type="project" value="UniProtKB-UniRule"/>
</dbReference>
<reference key="1">
    <citation type="submission" date="2017-08" db="EMBL/GenBank/DDBJ databases">
        <title>A dynamic microbial community with high functional redundancy inhabits the cold, oxic subseafloor aquifer.</title>
        <authorList>
            <person name="Tully B.J."/>
            <person name="Wheat C.G."/>
            <person name="Glazer B.T."/>
            <person name="Huber J.A."/>
        </authorList>
    </citation>
    <scope>NUCLEOTIDE SEQUENCE [LARGE SCALE GENOMIC DNA]</scope>
</reference>
<evidence type="ECO:0000256" key="3">
    <source>
        <dbReference type="ARBA" id="ARBA00023098"/>
    </source>
</evidence>
<dbReference type="GO" id="GO:0016042">
    <property type="term" value="P:lipid catabolic process"/>
    <property type="evidence" value="ECO:0007669"/>
    <property type="project" value="UniProtKB-UniRule"/>
</dbReference>
<protein>
    <submittedName>
        <fullName evidence="6">NTE family protein rssA</fullName>
    </submittedName>
</protein>
<evidence type="ECO:0000256" key="4">
    <source>
        <dbReference type="PROSITE-ProRule" id="PRU01161"/>
    </source>
</evidence>
<feature type="active site" description="Proton acceptor" evidence="4">
    <location>
        <position position="160"/>
    </location>
</feature>
<sequence length="303" mass="32797">MMNDPTRPKPLIAFALGGGAAKGWAHIGMLSYLKQAGIKPELICGTSMGAVAGACYAADKLDELRKFAFSMTKRRMFSFMDVRLGGGIIKGNHLVGELNKYFGNTRIEDLDIPFVAIATELATGHEIWLRDGPIVPAIRASFAMPGVFSPLDIDGRWLTDGALVNPIPVSVCRAFGARIVIAFGLTSAVYLAKNQNDDFYEQELAGDKNATADMIKEVRQGLHKIKTPEPNIGTVTMASFNIMQDRIARTRLAGDPPDAIITPNVGHIGAFEFDKAKELYDLGYEAAERALPSILNAIRNVGA</sequence>
<name>A0A2A4Z8W7_9PROT</name>
<dbReference type="Gene3D" id="3.40.1090.10">
    <property type="entry name" value="Cytosolic phospholipase A2 catalytic domain"/>
    <property type="match status" value="1"/>
</dbReference>
<dbReference type="InterPro" id="IPR016035">
    <property type="entry name" value="Acyl_Trfase/lysoPLipase"/>
</dbReference>
<feature type="short sequence motif" description="GXSXG" evidence="4">
    <location>
        <begin position="45"/>
        <end position="49"/>
    </location>
</feature>
<dbReference type="EMBL" id="NVUS01000003">
    <property type="protein sequence ID" value="PCJ02966.1"/>
    <property type="molecule type" value="Genomic_DNA"/>
</dbReference>
<feature type="short sequence motif" description="DGA/G" evidence="4">
    <location>
        <begin position="160"/>
        <end position="162"/>
    </location>
</feature>
<evidence type="ECO:0000256" key="1">
    <source>
        <dbReference type="ARBA" id="ARBA00022801"/>
    </source>
</evidence>
<dbReference type="InterPro" id="IPR050301">
    <property type="entry name" value="NTE"/>
</dbReference>
<dbReference type="PROSITE" id="PS51635">
    <property type="entry name" value="PNPLA"/>
    <property type="match status" value="1"/>
</dbReference>
<dbReference type="PANTHER" id="PTHR14226">
    <property type="entry name" value="NEUROPATHY TARGET ESTERASE/SWISS CHEESE D.MELANOGASTER"/>
    <property type="match status" value="1"/>
</dbReference>
<evidence type="ECO:0000259" key="5">
    <source>
        <dbReference type="PROSITE" id="PS51635"/>
    </source>
</evidence>
<keyword evidence="2 4" id="KW-0442">Lipid degradation</keyword>
<feature type="active site" description="Nucleophile" evidence="4">
    <location>
        <position position="47"/>
    </location>
</feature>
<keyword evidence="3 4" id="KW-0443">Lipid metabolism</keyword>
<dbReference type="PANTHER" id="PTHR14226:SF76">
    <property type="entry name" value="NTE FAMILY PROTEIN RSSA"/>
    <property type="match status" value="1"/>
</dbReference>
<evidence type="ECO:0000313" key="6">
    <source>
        <dbReference type="EMBL" id="PCJ02966.1"/>
    </source>
</evidence>
<dbReference type="AlphaFoldDB" id="A0A2A4Z8W7"/>
<dbReference type="SUPFAM" id="SSF52151">
    <property type="entry name" value="FabD/lysophospholipase-like"/>
    <property type="match status" value="1"/>
</dbReference>
<reference evidence="6" key="2">
    <citation type="journal article" date="2018" name="ISME J.">
        <title>A dynamic microbial community with high functional redundancy inhabits the cold, oxic subseafloor aquifer.</title>
        <authorList>
            <person name="Tully B.J."/>
            <person name="Wheat C.G."/>
            <person name="Glazer B.T."/>
            <person name="Huber J.A."/>
        </authorList>
    </citation>
    <scope>NUCLEOTIDE SEQUENCE</scope>
    <source>
        <strain evidence="6">NORP83</strain>
    </source>
</reference>
<feature type="domain" description="PNPLA" evidence="5">
    <location>
        <begin position="14"/>
        <end position="173"/>
    </location>
</feature>
<comment type="caution">
    <text evidence="4">Lacks conserved residue(s) required for the propagation of feature annotation.</text>
</comment>
<gene>
    <name evidence="6" type="ORF">COB13_03215</name>
</gene>
<accession>A0A2A4Z8W7</accession>
<dbReference type="Pfam" id="PF01734">
    <property type="entry name" value="Patatin"/>
    <property type="match status" value="1"/>
</dbReference>